<sequence length="65" mass="7394">MEEATFLTRFARSITISHRRDTFWASRSVAERALSNEHLRVVWNSVVEEILGHDGAVAGARLRDV</sequence>
<protein>
    <submittedName>
        <fullName evidence="2">Pyridine nucleotide-disulphide oxidoreductase</fullName>
    </submittedName>
</protein>
<evidence type="ECO:0000313" key="3">
    <source>
        <dbReference type="Proteomes" id="UP000199408"/>
    </source>
</evidence>
<dbReference type="InterPro" id="IPR036188">
    <property type="entry name" value="FAD/NAD-bd_sf"/>
</dbReference>
<evidence type="ECO:0000313" key="2">
    <source>
        <dbReference type="EMBL" id="SCG60028.1"/>
    </source>
</evidence>
<organism evidence="2 3">
    <name type="scientific">Micromonospora halophytica</name>
    <dbReference type="NCBI Taxonomy" id="47864"/>
    <lineage>
        <taxon>Bacteria</taxon>
        <taxon>Bacillati</taxon>
        <taxon>Actinomycetota</taxon>
        <taxon>Actinomycetes</taxon>
        <taxon>Micromonosporales</taxon>
        <taxon>Micromonosporaceae</taxon>
        <taxon>Micromonospora</taxon>
    </lineage>
</organism>
<dbReference type="AlphaFoldDB" id="A0A1C5INX9"/>
<dbReference type="Gene3D" id="3.50.50.60">
    <property type="entry name" value="FAD/NAD(P)-binding domain"/>
    <property type="match status" value="1"/>
</dbReference>
<name>A0A1C5INX9_9ACTN</name>
<evidence type="ECO:0000259" key="1">
    <source>
        <dbReference type="Pfam" id="PF00070"/>
    </source>
</evidence>
<dbReference type="InterPro" id="IPR039648">
    <property type="entry name" value="DHPH_N"/>
</dbReference>
<feature type="domain" description="Pyridine nucleotide-disulphide oxidoreductase N-terminal" evidence="1">
    <location>
        <begin position="1"/>
        <end position="62"/>
    </location>
</feature>
<proteinExistence type="predicted"/>
<gene>
    <name evidence="2" type="ORF">GA0070560_11491</name>
</gene>
<dbReference type="Pfam" id="PF00070">
    <property type="entry name" value="Pyr_redox"/>
    <property type="match status" value="1"/>
</dbReference>
<dbReference type="SUPFAM" id="SSF51905">
    <property type="entry name" value="FAD/NAD(P)-binding domain"/>
    <property type="match status" value="1"/>
</dbReference>
<reference evidence="3" key="1">
    <citation type="submission" date="2016-06" db="EMBL/GenBank/DDBJ databases">
        <authorList>
            <person name="Varghese N."/>
        </authorList>
    </citation>
    <scope>NUCLEOTIDE SEQUENCE [LARGE SCALE GENOMIC DNA]</scope>
    <source>
        <strain evidence="3">DSM 43171</strain>
    </source>
</reference>
<accession>A0A1C5INX9</accession>
<dbReference type="Proteomes" id="UP000199408">
    <property type="component" value="Unassembled WGS sequence"/>
</dbReference>
<keyword evidence="3" id="KW-1185">Reference proteome</keyword>
<dbReference type="STRING" id="47864.GA0070560_11491"/>
<dbReference type="EMBL" id="FMDN01000014">
    <property type="protein sequence ID" value="SCG60028.1"/>
    <property type="molecule type" value="Genomic_DNA"/>
</dbReference>